<name>A0ABV3VF82_9MYCO</name>
<dbReference type="Pfam" id="PF14659">
    <property type="entry name" value="Phage_int_SAM_3"/>
    <property type="match status" value="1"/>
</dbReference>
<evidence type="ECO:0000313" key="8">
    <source>
        <dbReference type="EMBL" id="MEX3738716.1"/>
    </source>
</evidence>
<evidence type="ECO:0000256" key="2">
    <source>
        <dbReference type="ARBA" id="ARBA00022908"/>
    </source>
</evidence>
<evidence type="ECO:0000259" key="7">
    <source>
        <dbReference type="PROSITE" id="PS51900"/>
    </source>
</evidence>
<dbReference type="Pfam" id="PF00589">
    <property type="entry name" value="Phage_integrase"/>
    <property type="match status" value="1"/>
</dbReference>
<evidence type="ECO:0000256" key="1">
    <source>
        <dbReference type="ARBA" id="ARBA00008857"/>
    </source>
</evidence>
<dbReference type="InterPro" id="IPR058717">
    <property type="entry name" value="Phage_L5_Integrase_N"/>
</dbReference>
<dbReference type="Gene3D" id="1.10.150.130">
    <property type="match status" value="1"/>
</dbReference>
<dbReference type="EMBL" id="JBDLOU010000018">
    <property type="protein sequence ID" value="MEX3738716.1"/>
    <property type="molecule type" value="Genomic_DNA"/>
</dbReference>
<evidence type="ECO:0000313" key="9">
    <source>
        <dbReference type="Proteomes" id="UP001558474"/>
    </source>
</evidence>
<feature type="domain" description="Tyr recombinase" evidence="6">
    <location>
        <begin position="180"/>
        <end position="393"/>
    </location>
</feature>
<dbReference type="RefSeq" id="WP_368572948.1">
    <property type="nucleotide sequence ID" value="NZ_JBDLOU010000018.1"/>
</dbReference>
<dbReference type="InterPro" id="IPR002104">
    <property type="entry name" value="Integrase_catalytic"/>
</dbReference>
<keyword evidence="4" id="KW-0233">DNA recombination</keyword>
<dbReference type="PROSITE" id="PS51898">
    <property type="entry name" value="TYR_RECOMBINASE"/>
    <property type="match status" value="1"/>
</dbReference>
<dbReference type="InterPro" id="IPR010998">
    <property type="entry name" value="Integrase_recombinase_N"/>
</dbReference>
<dbReference type="InterPro" id="IPR044068">
    <property type="entry name" value="CB"/>
</dbReference>
<dbReference type="SUPFAM" id="SSF56349">
    <property type="entry name" value="DNA breaking-rejoining enzymes"/>
    <property type="match status" value="1"/>
</dbReference>
<dbReference type="InterPro" id="IPR004107">
    <property type="entry name" value="Integrase_SAM-like_N"/>
</dbReference>
<dbReference type="InterPro" id="IPR050090">
    <property type="entry name" value="Tyrosine_recombinase_XerCD"/>
</dbReference>
<proteinExistence type="inferred from homology"/>
<keyword evidence="2" id="KW-0229">DNA integration</keyword>
<sequence>MARQRRGFGRIRQFNSGRWQASYTGPDGKVYIAPQTFAAKIDAEGWLTDRRREIDRELWSPPATAEQKQVKRAAAVQFGDYAQKWIETRTVKGRPLRPRTREQYQDLLDAHIYPTFKDKAVRDISMESVDRWYAKLAPNAPTTRARTYSLLRTILETARKRDRLIEINPCEIVGGGTTERKSKTMLATYEEIDTIVSAMPEHLSAMVVLATWCAMRDGELVELRRGDISIYDRVVRDNEGNETKIHEGVVHIRRAASRIKGGWEIGLPKSEAGIRDVTIPPHALPAVEAHLSSKYVGSSKDSLLFPPQRGESDENGQPVRLQPSTLYRHYYKARAAANRPDLRFHDLRHTGATLYAQTGATMAELMDRIGHSTPQAAMRYQHAARGRDAKLAAAMSALVQQ</sequence>
<dbReference type="InterPro" id="IPR011010">
    <property type="entry name" value="DNA_brk_join_enz"/>
</dbReference>
<keyword evidence="3 5" id="KW-0238">DNA-binding</keyword>
<dbReference type="Gene3D" id="1.10.443.10">
    <property type="entry name" value="Intergrase catalytic core"/>
    <property type="match status" value="1"/>
</dbReference>
<reference evidence="8 9" key="1">
    <citation type="submission" date="2024-04" db="EMBL/GenBank/DDBJ databases">
        <title>Genomic Markers of Mycobacteria.</title>
        <authorList>
            <person name="Soliman M.S."/>
            <person name="Elkholy A."/>
            <person name="Soliman N.S."/>
            <person name="Abbas A."/>
            <person name="Khayrat S."/>
            <person name="Shawky S."/>
        </authorList>
    </citation>
    <scope>NUCLEOTIDE SEQUENCE [LARGE SCALE GENOMIC DNA]</scope>
    <source>
        <strain evidence="8 9">Egy-CU-AM5</strain>
    </source>
</reference>
<gene>
    <name evidence="8" type="ORF">ABFW12_10780</name>
</gene>
<comment type="similarity">
    <text evidence="1">Belongs to the 'phage' integrase family.</text>
</comment>
<dbReference type="PANTHER" id="PTHR30349:SF64">
    <property type="entry name" value="PROPHAGE INTEGRASE INTD-RELATED"/>
    <property type="match status" value="1"/>
</dbReference>
<dbReference type="Pfam" id="PF26003">
    <property type="entry name" value="Integrase_N_phage"/>
    <property type="match status" value="1"/>
</dbReference>
<dbReference type="PROSITE" id="PS51900">
    <property type="entry name" value="CB"/>
    <property type="match status" value="1"/>
</dbReference>
<accession>A0ABV3VF82</accession>
<dbReference type="Proteomes" id="UP001558474">
    <property type="component" value="Unassembled WGS sequence"/>
</dbReference>
<evidence type="ECO:0000256" key="5">
    <source>
        <dbReference type="PROSITE-ProRule" id="PRU01248"/>
    </source>
</evidence>
<organism evidence="8 9">
    <name type="scientific">Mycolicibacterium porcinum</name>
    <dbReference type="NCBI Taxonomy" id="39693"/>
    <lineage>
        <taxon>Bacteria</taxon>
        <taxon>Bacillati</taxon>
        <taxon>Actinomycetota</taxon>
        <taxon>Actinomycetes</taxon>
        <taxon>Mycobacteriales</taxon>
        <taxon>Mycobacteriaceae</taxon>
        <taxon>Mycolicibacterium</taxon>
    </lineage>
</organism>
<comment type="caution">
    <text evidence="8">The sequence shown here is derived from an EMBL/GenBank/DDBJ whole genome shotgun (WGS) entry which is preliminary data.</text>
</comment>
<evidence type="ECO:0000259" key="6">
    <source>
        <dbReference type="PROSITE" id="PS51898"/>
    </source>
</evidence>
<dbReference type="InterPro" id="IPR013762">
    <property type="entry name" value="Integrase-like_cat_sf"/>
</dbReference>
<dbReference type="PANTHER" id="PTHR30349">
    <property type="entry name" value="PHAGE INTEGRASE-RELATED"/>
    <property type="match status" value="1"/>
</dbReference>
<protein>
    <submittedName>
        <fullName evidence="8">Tyrosine-type recombinase/integrase</fullName>
    </submittedName>
</protein>
<keyword evidence="9" id="KW-1185">Reference proteome</keyword>
<feature type="domain" description="Core-binding (CB)" evidence="7">
    <location>
        <begin position="76"/>
        <end position="159"/>
    </location>
</feature>
<evidence type="ECO:0000256" key="3">
    <source>
        <dbReference type="ARBA" id="ARBA00023125"/>
    </source>
</evidence>
<evidence type="ECO:0000256" key="4">
    <source>
        <dbReference type="ARBA" id="ARBA00023172"/>
    </source>
</evidence>